<name>A0ABC9NCJ2_BACUC</name>
<reference evidence="1" key="2">
    <citation type="submission" date="2013-11" db="EMBL/GenBank/DDBJ databases">
        <title>Draft genome sequence of Bacteroides uniformis (ATCC 8492).</title>
        <authorList>
            <person name="Sudarsanam P."/>
            <person name="Ley R."/>
            <person name="Guruge J."/>
            <person name="Turnbaugh P.J."/>
            <person name="Mahowald M."/>
            <person name="Liep D."/>
            <person name="Gordon J."/>
        </authorList>
    </citation>
    <scope>NUCLEOTIDE SEQUENCE</scope>
    <source>
        <strain evidence="1">ATCC 8492</strain>
    </source>
</reference>
<gene>
    <name evidence="1" type="ORF">BACUNI_01916</name>
</gene>
<dbReference type="AlphaFoldDB" id="A0ABC9NCJ2"/>
<evidence type="ECO:0000313" key="1">
    <source>
        <dbReference type="EMBL" id="EDO54440.1"/>
    </source>
</evidence>
<comment type="caution">
    <text evidence="1">The sequence shown here is derived from an EMBL/GenBank/DDBJ whole genome shotgun (WGS) entry which is preliminary data.</text>
</comment>
<evidence type="ECO:0000313" key="2">
    <source>
        <dbReference type="Proteomes" id="UP000004110"/>
    </source>
</evidence>
<organism evidence="1 2">
    <name type="scientific">Bacteroides uniformis (strain ATCC 8492 / DSM 6597 / CCUG 4942 / CIP 103695 / JCM 5828 / KCTC 5204 / NCTC 13054 / VPI 0061)</name>
    <dbReference type="NCBI Taxonomy" id="411479"/>
    <lineage>
        <taxon>Bacteria</taxon>
        <taxon>Pseudomonadati</taxon>
        <taxon>Bacteroidota</taxon>
        <taxon>Bacteroidia</taxon>
        <taxon>Bacteroidales</taxon>
        <taxon>Bacteroidaceae</taxon>
        <taxon>Bacteroides</taxon>
    </lineage>
</organism>
<accession>A0ABC9NCJ2</accession>
<keyword evidence="2" id="KW-1185">Reference proteome</keyword>
<protein>
    <submittedName>
        <fullName evidence="1">Uncharacterized protein</fullName>
    </submittedName>
</protein>
<sequence length="124" mass="13070">MHLALAPTVVVAGKERLILVAETFKGFQLTAEVDVSILVASYIKGDYADGVAGDEVIVRFFIIEGEGEDAVQLFEEADAFVFVKGKDDFAVGTCLEGVFSGIAGTDVAMVVNLAIDGKHLFAVG</sequence>
<dbReference type="EMBL" id="AAYH02000042">
    <property type="protein sequence ID" value="EDO54440.1"/>
    <property type="molecule type" value="Genomic_DNA"/>
</dbReference>
<reference evidence="1" key="1">
    <citation type="submission" date="2007-06" db="EMBL/GenBank/DDBJ databases">
        <authorList>
            <person name="Fulton L."/>
            <person name="Clifton S."/>
            <person name="Fulton B."/>
            <person name="Xu J."/>
            <person name="Minx P."/>
            <person name="Pepin K.H."/>
            <person name="Johnson M."/>
            <person name="Thiruvilangam P."/>
            <person name="Bhonagiri V."/>
            <person name="Nash W.E."/>
            <person name="Mardis E.R."/>
            <person name="Wilson R.K."/>
        </authorList>
    </citation>
    <scope>NUCLEOTIDE SEQUENCE [LARGE SCALE GENOMIC DNA]</scope>
    <source>
        <strain evidence="1">ATCC 8492</strain>
    </source>
</reference>
<proteinExistence type="predicted"/>
<dbReference type="Proteomes" id="UP000004110">
    <property type="component" value="Unassembled WGS sequence"/>
</dbReference>